<sequence length="911" mass="103752">MASSSKGNGIRNPRDSFARSLTKEDDKFCARPAETREVRLRIYHGGLFIDSPCKMYVKGQMDEMNWGVDCMSYKDVVELVKSLGLYYRHPKLALSRGLRPLNCDDNVLTFVEDIKGYEVVEVYLEHLVDTPILIEEDIHDKGKGKTIDEEVVIDVDDEYEGDGDYEDEVEGESDKVDLSDTEDGDYVANSEEVSDDYTIDESDFEENWDWTSVLPEEMVKEVHSNVDPSENVMNLNPNMRVEFEVENYDSDILNTPPGSEDDEATVMNFPTFRMPNDDEIIKFEKGMKFNLKSVVKAAVKQYSMERKKILFFKKNDKERMVVRCDKDCPFYIRFSKRSGVDFWQIVSIHEIHACQRTPHNRQATTEWLAKKFIPTLIHTPDLKTKALIVECKARWGVKLSQDQAYRAKRKAIEMIQGASSEQYTHLRSYADELKSTNPNSTVIIKCAMSIRGLVFERIYVCLEACKAAFAYTCRPLIGLDACFLKGEHGGQLMAAVGKDGNNQMIPIAYAVVEAETKDSWQWFLDLLLEDLNGIQQKEWAFISDQQKGLVPAIQNTKAGVEHRLCVKHLYENFKKRHPGAEMKEVMWLAARATTVPDWQRAMQRMKGLNENAWKDMMKLPPGTWTRSAYNTNTQCDLQVNNMCEAFNKAILEHRDKPIITLLEGLKNYISARIVTQREMMQKYTGNICPKIQELLENAKRAADGWSPHWAGDIKFGLFYVENGNDQIAVNIHKRTCACRKWDLTGIPCPHSISCIWRNNEIPEDYVAACYRKSTFMATYSHIIIPSNGPKHWPIIDSEPINPPLMRRAPGRPKKKRNKTNDEPKNRNSLPRYLSTLTCTNCNKVGHNRRTCKGKTAADRDIPKGGNKKQKTTTPSHAQTSAQGVAQATTQGSAQVQTVLTQGSQAPSTSQA</sequence>
<protein>
    <recommendedName>
        <fullName evidence="6">SWIM-type domain-containing protein</fullName>
    </recommendedName>
</protein>
<dbReference type="Proteomes" id="UP000242715">
    <property type="component" value="Unassembled WGS sequence"/>
</dbReference>
<dbReference type="EMBL" id="DF973405">
    <property type="protein sequence ID" value="GAU29765.1"/>
    <property type="molecule type" value="Genomic_DNA"/>
</dbReference>
<dbReference type="InterPro" id="IPR007527">
    <property type="entry name" value="Znf_SWIM"/>
</dbReference>
<keyword evidence="1" id="KW-0479">Metal-binding</keyword>
<evidence type="ECO:0000313" key="7">
    <source>
        <dbReference type="EMBL" id="GAU29765.1"/>
    </source>
</evidence>
<name>A0A2Z6N1A6_TRISU</name>
<feature type="compositionally biased region" description="Polar residues" evidence="5">
    <location>
        <begin position="871"/>
        <end position="911"/>
    </location>
</feature>
<evidence type="ECO:0000259" key="6">
    <source>
        <dbReference type="PROSITE" id="PS50966"/>
    </source>
</evidence>
<dbReference type="PROSITE" id="PS50966">
    <property type="entry name" value="ZF_SWIM"/>
    <property type="match status" value="1"/>
</dbReference>
<feature type="region of interest" description="Disordered" evidence="5">
    <location>
        <begin position="791"/>
        <end position="829"/>
    </location>
</feature>
<dbReference type="InterPro" id="IPR018289">
    <property type="entry name" value="MULE_transposase_dom"/>
</dbReference>
<dbReference type="PANTHER" id="PTHR31973">
    <property type="entry name" value="POLYPROTEIN, PUTATIVE-RELATED"/>
    <property type="match status" value="1"/>
</dbReference>
<keyword evidence="2 4" id="KW-0863">Zinc-finger</keyword>
<dbReference type="SMART" id="SM00575">
    <property type="entry name" value="ZnF_PMZ"/>
    <property type="match status" value="1"/>
</dbReference>
<dbReference type="InterPro" id="IPR004332">
    <property type="entry name" value="Transposase_MuDR"/>
</dbReference>
<evidence type="ECO:0000256" key="4">
    <source>
        <dbReference type="PROSITE-ProRule" id="PRU00325"/>
    </source>
</evidence>
<evidence type="ECO:0000313" key="8">
    <source>
        <dbReference type="Proteomes" id="UP000242715"/>
    </source>
</evidence>
<dbReference type="InterPro" id="IPR006564">
    <property type="entry name" value="Znf_PMZ"/>
</dbReference>
<evidence type="ECO:0000256" key="1">
    <source>
        <dbReference type="ARBA" id="ARBA00022723"/>
    </source>
</evidence>
<dbReference type="AlphaFoldDB" id="A0A2Z6N1A6"/>
<feature type="domain" description="SWIM-type" evidence="6">
    <location>
        <begin position="727"/>
        <end position="759"/>
    </location>
</feature>
<keyword evidence="3" id="KW-0862">Zinc</keyword>
<dbReference type="Pfam" id="PF10551">
    <property type="entry name" value="MULE"/>
    <property type="match status" value="1"/>
</dbReference>
<dbReference type="Pfam" id="PF04434">
    <property type="entry name" value="SWIM"/>
    <property type="match status" value="1"/>
</dbReference>
<gene>
    <name evidence="7" type="ORF">TSUD_161700</name>
</gene>
<reference evidence="8" key="1">
    <citation type="journal article" date="2017" name="Front. Plant Sci.">
        <title>Climate Clever Clovers: New Paradigm to Reduce the Environmental Footprint of Ruminants by Breeding Low Methanogenic Forages Utilizing Haplotype Variation.</title>
        <authorList>
            <person name="Kaur P."/>
            <person name="Appels R."/>
            <person name="Bayer P.E."/>
            <person name="Keeble-Gagnere G."/>
            <person name="Wang J."/>
            <person name="Hirakawa H."/>
            <person name="Shirasawa K."/>
            <person name="Vercoe P."/>
            <person name="Stefanova K."/>
            <person name="Durmic Z."/>
            <person name="Nichols P."/>
            <person name="Revell C."/>
            <person name="Isobe S.N."/>
            <person name="Edwards D."/>
            <person name="Erskine W."/>
        </authorList>
    </citation>
    <scope>NUCLEOTIDE SEQUENCE [LARGE SCALE GENOMIC DNA]</scope>
    <source>
        <strain evidence="8">cv. Daliak</strain>
    </source>
</reference>
<feature type="compositionally biased region" description="Basic residues" evidence="5">
    <location>
        <begin position="808"/>
        <end position="817"/>
    </location>
</feature>
<evidence type="ECO:0000256" key="5">
    <source>
        <dbReference type="SAM" id="MobiDB-lite"/>
    </source>
</evidence>
<feature type="region of interest" description="Disordered" evidence="5">
    <location>
        <begin position="848"/>
        <end position="911"/>
    </location>
</feature>
<dbReference type="Pfam" id="PF03108">
    <property type="entry name" value="DBD_Tnp_Mut"/>
    <property type="match status" value="1"/>
</dbReference>
<dbReference type="GO" id="GO:0008270">
    <property type="term" value="F:zinc ion binding"/>
    <property type="evidence" value="ECO:0007669"/>
    <property type="project" value="UniProtKB-KW"/>
</dbReference>
<evidence type="ECO:0000256" key="3">
    <source>
        <dbReference type="ARBA" id="ARBA00022833"/>
    </source>
</evidence>
<dbReference type="OrthoDB" id="1646772at2759"/>
<organism evidence="7 8">
    <name type="scientific">Trifolium subterraneum</name>
    <name type="common">Subterranean clover</name>
    <dbReference type="NCBI Taxonomy" id="3900"/>
    <lineage>
        <taxon>Eukaryota</taxon>
        <taxon>Viridiplantae</taxon>
        <taxon>Streptophyta</taxon>
        <taxon>Embryophyta</taxon>
        <taxon>Tracheophyta</taxon>
        <taxon>Spermatophyta</taxon>
        <taxon>Magnoliopsida</taxon>
        <taxon>eudicotyledons</taxon>
        <taxon>Gunneridae</taxon>
        <taxon>Pentapetalae</taxon>
        <taxon>rosids</taxon>
        <taxon>fabids</taxon>
        <taxon>Fabales</taxon>
        <taxon>Fabaceae</taxon>
        <taxon>Papilionoideae</taxon>
        <taxon>50 kb inversion clade</taxon>
        <taxon>NPAAA clade</taxon>
        <taxon>Hologalegina</taxon>
        <taxon>IRL clade</taxon>
        <taxon>Trifolieae</taxon>
        <taxon>Trifolium</taxon>
    </lineage>
</organism>
<evidence type="ECO:0000256" key="2">
    <source>
        <dbReference type="ARBA" id="ARBA00022771"/>
    </source>
</evidence>
<feature type="compositionally biased region" description="Acidic residues" evidence="5">
    <location>
        <begin position="158"/>
        <end position="171"/>
    </location>
</feature>
<dbReference type="Pfam" id="PF26130">
    <property type="entry name" value="PB1-like"/>
    <property type="match status" value="1"/>
</dbReference>
<feature type="region of interest" description="Disordered" evidence="5">
    <location>
        <begin position="158"/>
        <end position="182"/>
    </location>
</feature>
<dbReference type="PANTHER" id="PTHR31973:SF187">
    <property type="entry name" value="MUTATOR TRANSPOSASE MUDRA PROTEIN"/>
    <property type="match status" value="1"/>
</dbReference>
<accession>A0A2Z6N1A6</accession>
<dbReference type="InterPro" id="IPR058594">
    <property type="entry name" value="PB1-like_dom_pln"/>
</dbReference>
<proteinExistence type="predicted"/>
<keyword evidence="8" id="KW-1185">Reference proteome</keyword>